<proteinExistence type="predicted"/>
<name>A0A4Y7SG73_COPMI</name>
<evidence type="ECO:0000256" key="1">
    <source>
        <dbReference type="SAM" id="MobiDB-lite"/>
    </source>
</evidence>
<protein>
    <submittedName>
        <fullName evidence="2">Uncharacterized protein</fullName>
    </submittedName>
</protein>
<organism evidence="2 3">
    <name type="scientific">Coprinellus micaceus</name>
    <name type="common">Glistening ink-cap mushroom</name>
    <name type="synonym">Coprinus micaceus</name>
    <dbReference type="NCBI Taxonomy" id="71717"/>
    <lineage>
        <taxon>Eukaryota</taxon>
        <taxon>Fungi</taxon>
        <taxon>Dikarya</taxon>
        <taxon>Basidiomycota</taxon>
        <taxon>Agaricomycotina</taxon>
        <taxon>Agaricomycetes</taxon>
        <taxon>Agaricomycetidae</taxon>
        <taxon>Agaricales</taxon>
        <taxon>Agaricineae</taxon>
        <taxon>Psathyrellaceae</taxon>
        <taxon>Coprinellus</taxon>
    </lineage>
</organism>
<dbReference type="EMBL" id="QPFP01000129">
    <property type="protein sequence ID" value="TEB20882.1"/>
    <property type="molecule type" value="Genomic_DNA"/>
</dbReference>
<feature type="region of interest" description="Disordered" evidence="1">
    <location>
        <begin position="1"/>
        <end position="132"/>
    </location>
</feature>
<feature type="compositionally biased region" description="Basic residues" evidence="1">
    <location>
        <begin position="19"/>
        <end position="43"/>
    </location>
</feature>
<accession>A0A4Y7SG73</accession>
<evidence type="ECO:0000313" key="3">
    <source>
        <dbReference type="Proteomes" id="UP000298030"/>
    </source>
</evidence>
<sequence length="132" mass="14624">MVADFHSPEPSASAASPRNSRRKKSISRRRVIDRRRLGRHATHLRPVVVATPSRNAVLDSGRRSPSQIPSWLPDSPTPRRRTPSSSRYPLPSSNKPEASTCAYDAQTSPGQPTRMAARSRKVQRQCSSADAR</sequence>
<keyword evidence="3" id="KW-1185">Reference proteome</keyword>
<dbReference type="Proteomes" id="UP000298030">
    <property type="component" value="Unassembled WGS sequence"/>
</dbReference>
<reference evidence="2 3" key="1">
    <citation type="journal article" date="2019" name="Nat. Ecol. Evol.">
        <title>Megaphylogeny resolves global patterns of mushroom evolution.</title>
        <authorList>
            <person name="Varga T."/>
            <person name="Krizsan K."/>
            <person name="Foldi C."/>
            <person name="Dima B."/>
            <person name="Sanchez-Garcia M."/>
            <person name="Sanchez-Ramirez S."/>
            <person name="Szollosi G.J."/>
            <person name="Szarkandi J.G."/>
            <person name="Papp V."/>
            <person name="Albert L."/>
            <person name="Andreopoulos W."/>
            <person name="Angelini C."/>
            <person name="Antonin V."/>
            <person name="Barry K.W."/>
            <person name="Bougher N.L."/>
            <person name="Buchanan P."/>
            <person name="Buyck B."/>
            <person name="Bense V."/>
            <person name="Catcheside P."/>
            <person name="Chovatia M."/>
            <person name="Cooper J."/>
            <person name="Damon W."/>
            <person name="Desjardin D."/>
            <person name="Finy P."/>
            <person name="Geml J."/>
            <person name="Haridas S."/>
            <person name="Hughes K."/>
            <person name="Justo A."/>
            <person name="Karasinski D."/>
            <person name="Kautmanova I."/>
            <person name="Kiss B."/>
            <person name="Kocsube S."/>
            <person name="Kotiranta H."/>
            <person name="LaButti K.M."/>
            <person name="Lechner B.E."/>
            <person name="Liimatainen K."/>
            <person name="Lipzen A."/>
            <person name="Lukacs Z."/>
            <person name="Mihaltcheva S."/>
            <person name="Morgado L.N."/>
            <person name="Niskanen T."/>
            <person name="Noordeloos M.E."/>
            <person name="Ohm R.A."/>
            <person name="Ortiz-Santana B."/>
            <person name="Ovrebo C."/>
            <person name="Racz N."/>
            <person name="Riley R."/>
            <person name="Savchenko A."/>
            <person name="Shiryaev A."/>
            <person name="Soop K."/>
            <person name="Spirin V."/>
            <person name="Szebenyi C."/>
            <person name="Tomsovsky M."/>
            <person name="Tulloss R.E."/>
            <person name="Uehling J."/>
            <person name="Grigoriev I.V."/>
            <person name="Vagvolgyi C."/>
            <person name="Papp T."/>
            <person name="Martin F.M."/>
            <person name="Miettinen O."/>
            <person name="Hibbett D.S."/>
            <person name="Nagy L.G."/>
        </authorList>
    </citation>
    <scope>NUCLEOTIDE SEQUENCE [LARGE SCALE GENOMIC DNA]</scope>
    <source>
        <strain evidence="2 3">FP101781</strain>
    </source>
</reference>
<evidence type="ECO:0000313" key="2">
    <source>
        <dbReference type="EMBL" id="TEB20882.1"/>
    </source>
</evidence>
<feature type="compositionally biased region" description="Low complexity" evidence="1">
    <location>
        <begin position="83"/>
        <end position="93"/>
    </location>
</feature>
<gene>
    <name evidence="2" type="ORF">FA13DRAFT_174599</name>
</gene>
<comment type="caution">
    <text evidence="2">The sequence shown here is derived from an EMBL/GenBank/DDBJ whole genome shotgun (WGS) entry which is preliminary data.</text>
</comment>
<dbReference type="AlphaFoldDB" id="A0A4Y7SG73"/>
<feature type="compositionally biased region" description="Low complexity" evidence="1">
    <location>
        <begin position="8"/>
        <end position="18"/>
    </location>
</feature>